<evidence type="ECO:0000256" key="1">
    <source>
        <dbReference type="SAM" id="MobiDB-lite"/>
    </source>
</evidence>
<organism evidence="2 3">
    <name type="scientific">Marasmius crinis-equi</name>
    <dbReference type="NCBI Taxonomy" id="585013"/>
    <lineage>
        <taxon>Eukaryota</taxon>
        <taxon>Fungi</taxon>
        <taxon>Dikarya</taxon>
        <taxon>Basidiomycota</taxon>
        <taxon>Agaricomycotina</taxon>
        <taxon>Agaricomycetes</taxon>
        <taxon>Agaricomycetidae</taxon>
        <taxon>Agaricales</taxon>
        <taxon>Marasmiineae</taxon>
        <taxon>Marasmiaceae</taxon>
        <taxon>Marasmius</taxon>
    </lineage>
</organism>
<name>A0ABR3EHR7_9AGAR</name>
<accession>A0ABR3EHR7</accession>
<proteinExistence type="predicted"/>
<feature type="region of interest" description="Disordered" evidence="1">
    <location>
        <begin position="115"/>
        <end position="138"/>
    </location>
</feature>
<comment type="caution">
    <text evidence="2">The sequence shown here is derived from an EMBL/GenBank/DDBJ whole genome shotgun (WGS) entry which is preliminary data.</text>
</comment>
<keyword evidence="3" id="KW-1185">Reference proteome</keyword>
<sequence length="138" mass="15882">GFATWFRDGREKRPKGEAIPPGVKLQEIRTSWWKWMDENTPAWRPRAAGKVVPGGEGDWEELEIPGKCGISMFVVALKWWHDVGGVEDENGDWEQAAKTLYWSLDCMLMQRHKNPPPLVPAARDYPDTPLHDSDDRRK</sequence>
<dbReference type="EMBL" id="JBAHYK010005829">
    <property type="protein sequence ID" value="KAL0562416.1"/>
    <property type="molecule type" value="Genomic_DNA"/>
</dbReference>
<reference evidence="2 3" key="1">
    <citation type="submission" date="2024-02" db="EMBL/GenBank/DDBJ databases">
        <title>A draft genome for the cacao thread blight pathogen Marasmius crinis-equi.</title>
        <authorList>
            <person name="Cohen S.P."/>
            <person name="Baruah I.K."/>
            <person name="Amoako-Attah I."/>
            <person name="Bukari Y."/>
            <person name="Meinhardt L.W."/>
            <person name="Bailey B.A."/>
        </authorList>
    </citation>
    <scope>NUCLEOTIDE SEQUENCE [LARGE SCALE GENOMIC DNA]</scope>
    <source>
        <strain evidence="2 3">GH-76</strain>
    </source>
</reference>
<gene>
    <name evidence="2" type="ORF">V5O48_019671</name>
</gene>
<dbReference type="Proteomes" id="UP001465976">
    <property type="component" value="Unassembled WGS sequence"/>
</dbReference>
<feature type="non-terminal residue" evidence="2">
    <location>
        <position position="1"/>
    </location>
</feature>
<evidence type="ECO:0000313" key="2">
    <source>
        <dbReference type="EMBL" id="KAL0562416.1"/>
    </source>
</evidence>
<feature type="compositionally biased region" description="Basic and acidic residues" evidence="1">
    <location>
        <begin position="124"/>
        <end position="138"/>
    </location>
</feature>
<protein>
    <submittedName>
        <fullName evidence="2">Uncharacterized protein</fullName>
    </submittedName>
</protein>
<evidence type="ECO:0000313" key="3">
    <source>
        <dbReference type="Proteomes" id="UP001465976"/>
    </source>
</evidence>
<feature type="non-terminal residue" evidence="2">
    <location>
        <position position="138"/>
    </location>
</feature>